<dbReference type="InterPro" id="IPR058240">
    <property type="entry name" value="rSAM_sf"/>
</dbReference>
<dbReference type="Proteomes" id="UP000254920">
    <property type="component" value="Unassembled WGS sequence"/>
</dbReference>
<dbReference type="InterPro" id="IPR013785">
    <property type="entry name" value="Aldolase_TIM"/>
</dbReference>
<dbReference type="GO" id="GO:0051539">
    <property type="term" value="F:4 iron, 4 sulfur cluster binding"/>
    <property type="evidence" value="ECO:0007669"/>
    <property type="project" value="UniProtKB-KW"/>
</dbReference>
<dbReference type="RefSeq" id="WP_115616035.1">
    <property type="nucleotide sequence ID" value="NZ_CP043427.1"/>
</dbReference>
<evidence type="ECO:0000313" key="7">
    <source>
        <dbReference type="EMBL" id="SUX10734.1"/>
    </source>
</evidence>
<proteinExistence type="predicted"/>
<dbReference type="GO" id="GO:0046872">
    <property type="term" value="F:metal ion binding"/>
    <property type="evidence" value="ECO:0007669"/>
    <property type="project" value="UniProtKB-KW"/>
</dbReference>
<dbReference type="STRING" id="32024.GCA_000788295_01811"/>
<evidence type="ECO:0000256" key="1">
    <source>
        <dbReference type="ARBA" id="ARBA00001966"/>
    </source>
</evidence>
<keyword evidence="3" id="KW-0949">S-adenosyl-L-methionine</keyword>
<keyword evidence="6" id="KW-0411">Iron-sulfur</keyword>
<dbReference type="InterPro" id="IPR006638">
    <property type="entry name" value="Elp3/MiaA/NifB-like_rSAM"/>
</dbReference>
<dbReference type="EMBL" id="UFVD01000001">
    <property type="protein sequence ID" value="SUX10734.1"/>
    <property type="molecule type" value="Genomic_DNA"/>
</dbReference>
<dbReference type="GO" id="GO:0003824">
    <property type="term" value="F:catalytic activity"/>
    <property type="evidence" value="ECO:0007669"/>
    <property type="project" value="InterPro"/>
</dbReference>
<dbReference type="CDD" id="cd01335">
    <property type="entry name" value="Radical_SAM"/>
    <property type="match status" value="1"/>
</dbReference>
<keyword evidence="2" id="KW-0004">4Fe-4S</keyword>
<dbReference type="OrthoDB" id="9805809at2"/>
<accession>A0A381DJ55</accession>
<keyword evidence="4" id="KW-0479">Metal-binding</keyword>
<dbReference type="AlphaFoldDB" id="A0A381DJ55"/>
<dbReference type="Pfam" id="PF13186">
    <property type="entry name" value="SPASM"/>
    <property type="match status" value="1"/>
</dbReference>
<dbReference type="SFLD" id="SFLDG01067">
    <property type="entry name" value="SPASM/twitch_domain_containing"/>
    <property type="match status" value="1"/>
</dbReference>
<sequence length="275" mass="31746">MHKKLNFDICTFCNHSCSFCSNGDKRTIKNVTSLKNFEKTMDNVLKYVEVSEIGLSAKGEVFLNKDLLDIVKLCKQKYKISYVYISTNGALCRENKAQKLLEAGLDSIKFSINAINQNDYKLIHKKDDFDRVIENFKALLQLKKEKFHNVKLIISSVLNKISQDELQSAFRKIFAQNFDQIDHIWYYPLGFTAITKVETTKILRKCTIAFDEIYINSDCSLGLCCKDYFDEINFGSLLENDFLKLYNSDRFNLIRSAHKSGNFDMGGAWSYAKDV</sequence>
<dbReference type="PANTHER" id="PTHR43787">
    <property type="entry name" value="FEMO COFACTOR BIOSYNTHESIS PROTEIN NIFB-RELATED"/>
    <property type="match status" value="1"/>
</dbReference>
<evidence type="ECO:0000256" key="6">
    <source>
        <dbReference type="ARBA" id="ARBA00023014"/>
    </source>
</evidence>
<dbReference type="SUPFAM" id="SSF102114">
    <property type="entry name" value="Radical SAM enzymes"/>
    <property type="match status" value="1"/>
</dbReference>
<name>A0A381DJ55_9BACT</name>
<keyword evidence="5" id="KW-0408">Iron</keyword>
<dbReference type="InterPro" id="IPR007197">
    <property type="entry name" value="rSAM"/>
</dbReference>
<protein>
    <submittedName>
        <fullName evidence="7">Radical SAM family protein</fullName>
    </submittedName>
</protein>
<gene>
    <name evidence="7" type="ORF">NCTC12475_00941</name>
</gene>
<evidence type="ECO:0000256" key="4">
    <source>
        <dbReference type="ARBA" id="ARBA00022723"/>
    </source>
</evidence>
<dbReference type="PROSITE" id="PS51918">
    <property type="entry name" value="RADICAL_SAM"/>
    <property type="match status" value="1"/>
</dbReference>
<evidence type="ECO:0000256" key="2">
    <source>
        <dbReference type="ARBA" id="ARBA00022485"/>
    </source>
</evidence>
<reference evidence="7 8" key="1">
    <citation type="submission" date="2018-06" db="EMBL/GenBank/DDBJ databases">
        <authorList>
            <consortium name="Pathogen Informatics"/>
            <person name="Doyle S."/>
        </authorList>
    </citation>
    <scope>NUCLEOTIDE SEQUENCE [LARGE SCALE GENOMIC DNA]</scope>
    <source>
        <strain evidence="7 8">NCTC12475</strain>
    </source>
</reference>
<dbReference type="Gene3D" id="3.20.20.70">
    <property type="entry name" value="Aldolase class I"/>
    <property type="match status" value="1"/>
</dbReference>
<dbReference type="SFLD" id="SFLDS00029">
    <property type="entry name" value="Radical_SAM"/>
    <property type="match status" value="1"/>
</dbReference>
<dbReference type="Pfam" id="PF04055">
    <property type="entry name" value="Radical_SAM"/>
    <property type="match status" value="1"/>
</dbReference>
<evidence type="ECO:0000256" key="5">
    <source>
        <dbReference type="ARBA" id="ARBA00023004"/>
    </source>
</evidence>
<organism evidence="7 8">
    <name type="scientific">Campylobacter sputorum subsp. sputorum</name>
    <dbReference type="NCBI Taxonomy" id="32024"/>
    <lineage>
        <taxon>Bacteria</taxon>
        <taxon>Pseudomonadati</taxon>
        <taxon>Campylobacterota</taxon>
        <taxon>Epsilonproteobacteria</taxon>
        <taxon>Campylobacterales</taxon>
        <taxon>Campylobacteraceae</taxon>
        <taxon>Campylobacter</taxon>
    </lineage>
</organism>
<evidence type="ECO:0000313" key="8">
    <source>
        <dbReference type="Proteomes" id="UP000254920"/>
    </source>
</evidence>
<dbReference type="SMART" id="SM00729">
    <property type="entry name" value="Elp3"/>
    <property type="match status" value="1"/>
</dbReference>
<evidence type="ECO:0000256" key="3">
    <source>
        <dbReference type="ARBA" id="ARBA00022691"/>
    </source>
</evidence>
<dbReference type="PANTHER" id="PTHR43787:SF3">
    <property type="entry name" value="ARYLSULFATASE REGULATORY PROTEIN"/>
    <property type="match status" value="1"/>
</dbReference>
<dbReference type="CDD" id="cd21109">
    <property type="entry name" value="SPASM"/>
    <property type="match status" value="1"/>
</dbReference>
<dbReference type="InterPro" id="IPR023885">
    <property type="entry name" value="4Fe4S-binding_SPASM_dom"/>
</dbReference>
<keyword evidence="8" id="KW-1185">Reference proteome</keyword>
<comment type="cofactor">
    <cofactor evidence="1">
        <name>[4Fe-4S] cluster</name>
        <dbReference type="ChEBI" id="CHEBI:49883"/>
    </cofactor>
</comment>
<dbReference type="GeneID" id="93091365"/>